<comment type="catalytic activity">
    <reaction evidence="8">
        <text>oxaloacetate + ATP = phosphoenolpyruvate + ADP + CO2</text>
        <dbReference type="Rhea" id="RHEA:18617"/>
        <dbReference type="ChEBI" id="CHEBI:16452"/>
        <dbReference type="ChEBI" id="CHEBI:16526"/>
        <dbReference type="ChEBI" id="CHEBI:30616"/>
        <dbReference type="ChEBI" id="CHEBI:58702"/>
        <dbReference type="ChEBI" id="CHEBI:456216"/>
        <dbReference type="EC" id="4.1.1.49"/>
    </reaction>
</comment>
<evidence type="ECO:0000256" key="7">
    <source>
        <dbReference type="ARBA" id="ARBA00024331"/>
    </source>
</evidence>
<dbReference type="Proteomes" id="UP000254716">
    <property type="component" value="Unassembled WGS sequence"/>
</dbReference>
<evidence type="ECO:0000313" key="10">
    <source>
        <dbReference type="Proteomes" id="UP000254716"/>
    </source>
</evidence>
<organism evidence="9 10">
    <name type="scientific">Escherichia coli</name>
    <dbReference type="NCBI Taxonomy" id="562"/>
    <lineage>
        <taxon>Bacteria</taxon>
        <taxon>Pseudomonadati</taxon>
        <taxon>Pseudomonadota</taxon>
        <taxon>Gammaproteobacteria</taxon>
        <taxon>Enterobacterales</taxon>
        <taxon>Enterobacteriaceae</taxon>
        <taxon>Escherichia</taxon>
    </lineage>
</organism>
<keyword evidence="9" id="KW-0418">Kinase</keyword>
<dbReference type="PANTHER" id="PTHR30031">
    <property type="entry name" value="PHOSPHOENOLPYRUVATE CARBOXYKINASE ATP"/>
    <property type="match status" value="1"/>
</dbReference>
<keyword evidence="1" id="KW-0312">Gluconeogenesis</keyword>
<keyword evidence="9" id="KW-0808">Transferase</keyword>
<dbReference type="PANTHER" id="PTHR30031:SF0">
    <property type="entry name" value="PHOSPHOENOLPYRUVATE CARBOXYKINASE (ATP)"/>
    <property type="match status" value="1"/>
</dbReference>
<sequence length="195" mass="21141">MFFGLSGTGKTTLSTDPKRRLIGDDEHGWDDDGVFNFEGGCYAKTIKLSKEAEPEIYNAIRRDALLENVTVREDGTIDFDDGSKTENTRVSYPIYHIENIVKPVSKAGHATKVIFLTADAFGVLPPVSRLTADQTQYHFLSGFTAKLAGTERGITEPTPTFSACFGAAFLSLHPTQYAEVLVKRMQAAGAAGVSG</sequence>
<evidence type="ECO:0000256" key="6">
    <source>
        <dbReference type="ARBA" id="ARBA00023239"/>
    </source>
</evidence>
<evidence type="ECO:0000313" key="9">
    <source>
        <dbReference type="EMBL" id="STJ15461.1"/>
    </source>
</evidence>
<dbReference type="PROSITE" id="PS00532">
    <property type="entry name" value="PEPCK_ATP"/>
    <property type="match status" value="1"/>
</dbReference>
<dbReference type="GO" id="GO:0004612">
    <property type="term" value="F:phosphoenolpyruvate carboxykinase (ATP) activity"/>
    <property type="evidence" value="ECO:0007669"/>
    <property type="project" value="UniProtKB-EC"/>
</dbReference>
<evidence type="ECO:0000256" key="4">
    <source>
        <dbReference type="ARBA" id="ARBA00022840"/>
    </source>
</evidence>
<evidence type="ECO:0000256" key="5">
    <source>
        <dbReference type="ARBA" id="ARBA00023211"/>
    </source>
</evidence>
<keyword evidence="4" id="KW-0067">ATP-binding</keyword>
<gene>
    <name evidence="9" type="primary">pckA_2</name>
    <name evidence="9" type="ORF">NCTC9081_00813</name>
</gene>
<dbReference type="GO" id="GO:0016301">
    <property type="term" value="F:kinase activity"/>
    <property type="evidence" value="ECO:0007669"/>
    <property type="project" value="UniProtKB-KW"/>
</dbReference>
<keyword evidence="9" id="KW-0670">Pyruvate</keyword>
<dbReference type="InterPro" id="IPR013035">
    <property type="entry name" value="PEP_carboxykinase_C"/>
</dbReference>
<proteinExistence type="predicted"/>
<accession>A0A376VTS9</accession>
<dbReference type="GO" id="GO:0005524">
    <property type="term" value="F:ATP binding"/>
    <property type="evidence" value="ECO:0007669"/>
    <property type="project" value="UniProtKB-KW"/>
</dbReference>
<dbReference type="AlphaFoldDB" id="A0A376VTS9"/>
<dbReference type="InterPro" id="IPR015994">
    <property type="entry name" value="PEPCK_ATP_CS"/>
</dbReference>
<dbReference type="GO" id="GO:0006094">
    <property type="term" value="P:gluconeogenesis"/>
    <property type="evidence" value="ECO:0007669"/>
    <property type="project" value="UniProtKB-KW"/>
</dbReference>
<comment type="pathway">
    <text evidence="7">Carbohydrate biosynthesis.</text>
</comment>
<dbReference type="Pfam" id="PF01293">
    <property type="entry name" value="PEPCK_ATP"/>
    <property type="match status" value="1"/>
</dbReference>
<dbReference type="GO" id="GO:0005829">
    <property type="term" value="C:cytosol"/>
    <property type="evidence" value="ECO:0007669"/>
    <property type="project" value="TreeGrafter"/>
</dbReference>
<name>A0A376VTS9_ECOLX</name>
<keyword evidence="2" id="KW-0547">Nucleotide-binding</keyword>
<keyword evidence="5" id="KW-0464">Manganese</keyword>
<evidence type="ECO:0000256" key="1">
    <source>
        <dbReference type="ARBA" id="ARBA00022432"/>
    </source>
</evidence>
<evidence type="ECO:0000256" key="8">
    <source>
        <dbReference type="ARBA" id="ARBA00047371"/>
    </source>
</evidence>
<protein>
    <submittedName>
        <fullName evidence="9">Phosphoenolpyruvate carboxykinase</fullName>
        <ecNumber evidence="9">4.1.1.49</ecNumber>
    </submittedName>
</protein>
<evidence type="ECO:0000256" key="2">
    <source>
        <dbReference type="ARBA" id="ARBA00022741"/>
    </source>
</evidence>
<dbReference type="InterPro" id="IPR001272">
    <property type="entry name" value="PEP_carboxykinase_ATP"/>
</dbReference>
<keyword evidence="3" id="KW-0210">Decarboxylase</keyword>
<dbReference type="SUPFAM" id="SSF53795">
    <property type="entry name" value="PEP carboxykinase-like"/>
    <property type="match status" value="1"/>
</dbReference>
<dbReference type="EC" id="4.1.1.49" evidence="9"/>
<dbReference type="FunFam" id="2.170.8.10:FF:000001">
    <property type="entry name" value="Phosphoenolpyruvate carboxykinase (ATP)"/>
    <property type="match status" value="1"/>
</dbReference>
<keyword evidence="6 9" id="KW-0456">Lyase</keyword>
<dbReference type="Gene3D" id="2.170.8.10">
    <property type="entry name" value="Phosphoenolpyruvate Carboxykinase, domain 2"/>
    <property type="match status" value="1"/>
</dbReference>
<evidence type="ECO:0000256" key="3">
    <source>
        <dbReference type="ARBA" id="ARBA00022793"/>
    </source>
</evidence>
<dbReference type="EMBL" id="UGCV01000008">
    <property type="protein sequence ID" value="STJ15461.1"/>
    <property type="molecule type" value="Genomic_DNA"/>
</dbReference>
<reference evidence="9 10" key="1">
    <citation type="submission" date="2018-06" db="EMBL/GenBank/DDBJ databases">
        <authorList>
            <consortium name="Pathogen Informatics"/>
            <person name="Doyle S."/>
        </authorList>
    </citation>
    <scope>NUCLEOTIDE SEQUENCE [LARGE SCALE GENOMIC DNA]</scope>
    <source>
        <strain evidence="9 10">NCTC9081</strain>
    </source>
</reference>
<dbReference type="Gene3D" id="3.90.228.20">
    <property type="match status" value="1"/>
</dbReference>